<keyword evidence="2" id="KW-1133">Transmembrane helix</keyword>
<dbReference type="HOGENOM" id="CLU_144574_1_0_2"/>
<evidence type="ECO:0000256" key="1">
    <source>
        <dbReference type="SAM" id="MobiDB-lite"/>
    </source>
</evidence>
<dbReference type="InterPro" id="IPR043941">
    <property type="entry name" value="EMC6-arch"/>
</dbReference>
<dbReference type="eggNOG" id="arCOG02206">
    <property type="taxonomic scope" value="Archaea"/>
</dbReference>
<dbReference type="EMBL" id="CP001338">
    <property type="protein sequence ID" value="ACL16880.1"/>
    <property type="molecule type" value="Genomic_DNA"/>
</dbReference>
<dbReference type="Proteomes" id="UP000002457">
    <property type="component" value="Chromosome"/>
</dbReference>
<dbReference type="STRING" id="521011.Mpal_1567"/>
<organism evidence="3 4">
    <name type="scientific">Methanosphaerula palustris (strain ATCC BAA-1556 / DSM 19958 / E1-9c)</name>
    <dbReference type="NCBI Taxonomy" id="521011"/>
    <lineage>
        <taxon>Archaea</taxon>
        <taxon>Methanobacteriati</taxon>
        <taxon>Methanobacteriota</taxon>
        <taxon>Stenosarchaea group</taxon>
        <taxon>Methanomicrobia</taxon>
        <taxon>Methanomicrobiales</taxon>
        <taxon>Methanoregulaceae</taxon>
        <taxon>Methanosphaerula</taxon>
    </lineage>
</organism>
<feature type="transmembrane region" description="Helical" evidence="2">
    <location>
        <begin position="109"/>
        <end position="128"/>
    </location>
</feature>
<dbReference type="AlphaFoldDB" id="B8GIR7"/>
<proteinExistence type="predicted"/>
<sequence>MVLLPKNKTTGVTMSGPQSSPPAEEKGEQRSSSEKQKEHIRRILRTLIACFLGMITGYISFVVGGTPDANLIQPNLLLEILILMAGVVVQKHVMVLLRIDPSKLASKDWFYQSFMTFALWFITLTILLTTSVQ</sequence>
<evidence type="ECO:0000313" key="3">
    <source>
        <dbReference type="EMBL" id="ACL16880.1"/>
    </source>
</evidence>
<keyword evidence="2" id="KW-0472">Membrane</keyword>
<dbReference type="KEGG" id="mpl:Mpal_1567"/>
<evidence type="ECO:0000313" key="4">
    <source>
        <dbReference type="Proteomes" id="UP000002457"/>
    </source>
</evidence>
<dbReference type="Pfam" id="PF19094">
    <property type="entry name" value="EMC6_arch"/>
    <property type="match status" value="1"/>
</dbReference>
<reference evidence="3 4" key="1">
    <citation type="journal article" date="2015" name="Genome Announc.">
        <title>Complete Genome Sequence of Methanosphaerula palustris E1-9CT, a Hydrogenotrophic Methanogen Isolated from a Minerotrophic Fen Peatland.</title>
        <authorList>
            <person name="Cadillo-Quiroz H."/>
            <person name="Browne P."/>
            <person name="Kyrpides N."/>
            <person name="Woyke T."/>
            <person name="Goodwin L."/>
            <person name="Detter C."/>
            <person name="Yavitt J.B."/>
            <person name="Zinder S.H."/>
        </authorList>
    </citation>
    <scope>NUCLEOTIDE SEQUENCE [LARGE SCALE GENOMIC DNA]</scope>
    <source>
        <strain evidence="4">ATCC BAA-1556 / DSM 19958 / E1-9c</strain>
    </source>
</reference>
<accession>B8GIR7</accession>
<feature type="transmembrane region" description="Helical" evidence="2">
    <location>
        <begin position="43"/>
        <end position="64"/>
    </location>
</feature>
<name>B8GIR7_METPE</name>
<feature type="compositionally biased region" description="Polar residues" evidence="1">
    <location>
        <begin position="7"/>
        <end position="18"/>
    </location>
</feature>
<feature type="region of interest" description="Disordered" evidence="1">
    <location>
        <begin position="1"/>
        <end position="38"/>
    </location>
</feature>
<protein>
    <submittedName>
        <fullName evidence="3">Uncharacterized protein</fullName>
    </submittedName>
</protein>
<keyword evidence="2" id="KW-0812">Transmembrane</keyword>
<feature type="transmembrane region" description="Helical" evidence="2">
    <location>
        <begin position="76"/>
        <end position="97"/>
    </location>
</feature>
<gene>
    <name evidence="3" type="ordered locus">Mpal_1567</name>
</gene>
<keyword evidence="4" id="KW-1185">Reference proteome</keyword>
<evidence type="ECO:0000256" key="2">
    <source>
        <dbReference type="SAM" id="Phobius"/>
    </source>
</evidence>
<feature type="compositionally biased region" description="Basic and acidic residues" evidence="1">
    <location>
        <begin position="23"/>
        <end position="37"/>
    </location>
</feature>